<dbReference type="AlphaFoldDB" id="A0A1H1RAI6"/>
<dbReference type="Pfam" id="PF17926">
    <property type="entry name" value="TetR_C_21"/>
    <property type="match status" value="1"/>
</dbReference>
<dbReference type="Gene3D" id="1.10.357.10">
    <property type="entry name" value="Tetracycline Repressor, domain 2"/>
    <property type="match status" value="1"/>
</dbReference>
<keyword evidence="5" id="KW-1185">Reference proteome</keyword>
<dbReference type="InterPro" id="IPR036271">
    <property type="entry name" value="Tet_transcr_reg_TetR-rel_C_sf"/>
</dbReference>
<gene>
    <name evidence="4" type="ORF">SAMN04489812_1574</name>
</gene>
<dbReference type="Pfam" id="PF00440">
    <property type="entry name" value="TetR_N"/>
    <property type="match status" value="1"/>
</dbReference>
<name>A0A1H1RAI6_9ACTN</name>
<dbReference type="SUPFAM" id="SSF48498">
    <property type="entry name" value="Tetracyclin repressor-like, C-terminal domain"/>
    <property type="match status" value="1"/>
</dbReference>
<keyword evidence="1 2" id="KW-0238">DNA-binding</keyword>
<feature type="DNA-binding region" description="H-T-H motif" evidence="2">
    <location>
        <begin position="34"/>
        <end position="53"/>
    </location>
</feature>
<reference evidence="4 5" key="1">
    <citation type="submission" date="2016-10" db="EMBL/GenBank/DDBJ databases">
        <authorList>
            <person name="de Groot N.N."/>
        </authorList>
    </citation>
    <scope>NUCLEOTIDE SEQUENCE [LARGE SCALE GENOMIC DNA]</scope>
    <source>
        <strain evidence="4 5">DSM 21800</strain>
    </source>
</reference>
<feature type="domain" description="HTH tetR-type" evidence="3">
    <location>
        <begin position="11"/>
        <end position="71"/>
    </location>
</feature>
<dbReference type="InterPro" id="IPR041467">
    <property type="entry name" value="Sco4008_C"/>
</dbReference>
<accession>A0A1H1RAI6</accession>
<organism evidence="4 5">
    <name type="scientific">Microlunatus soli</name>
    <dbReference type="NCBI Taxonomy" id="630515"/>
    <lineage>
        <taxon>Bacteria</taxon>
        <taxon>Bacillati</taxon>
        <taxon>Actinomycetota</taxon>
        <taxon>Actinomycetes</taxon>
        <taxon>Propionibacteriales</taxon>
        <taxon>Propionibacteriaceae</taxon>
        <taxon>Microlunatus</taxon>
    </lineage>
</organism>
<protein>
    <submittedName>
        <fullName evidence="4">DNA-binding transcriptional regulator, AcrR family</fullName>
    </submittedName>
</protein>
<dbReference type="PANTHER" id="PTHR30328">
    <property type="entry name" value="TRANSCRIPTIONAL REPRESSOR"/>
    <property type="match status" value="1"/>
</dbReference>
<dbReference type="PRINTS" id="PR00455">
    <property type="entry name" value="HTHTETR"/>
</dbReference>
<dbReference type="GO" id="GO:0006355">
    <property type="term" value="P:regulation of DNA-templated transcription"/>
    <property type="evidence" value="ECO:0007669"/>
    <property type="project" value="UniProtKB-ARBA"/>
</dbReference>
<dbReference type="EMBL" id="LT629772">
    <property type="protein sequence ID" value="SDS32700.1"/>
    <property type="molecule type" value="Genomic_DNA"/>
</dbReference>
<dbReference type="STRING" id="630515.SAMN04489812_1574"/>
<evidence type="ECO:0000256" key="1">
    <source>
        <dbReference type="ARBA" id="ARBA00023125"/>
    </source>
</evidence>
<evidence type="ECO:0000313" key="5">
    <source>
        <dbReference type="Proteomes" id="UP000199103"/>
    </source>
</evidence>
<dbReference type="InterPro" id="IPR001647">
    <property type="entry name" value="HTH_TetR"/>
</dbReference>
<dbReference type="InterPro" id="IPR050109">
    <property type="entry name" value="HTH-type_TetR-like_transc_reg"/>
</dbReference>
<evidence type="ECO:0000259" key="3">
    <source>
        <dbReference type="PROSITE" id="PS50977"/>
    </source>
</evidence>
<dbReference type="PANTHER" id="PTHR30328:SF54">
    <property type="entry name" value="HTH-TYPE TRANSCRIPTIONAL REPRESSOR SCO4008"/>
    <property type="match status" value="1"/>
</dbReference>
<dbReference type="Proteomes" id="UP000199103">
    <property type="component" value="Chromosome I"/>
</dbReference>
<evidence type="ECO:0000313" key="4">
    <source>
        <dbReference type="EMBL" id="SDS32700.1"/>
    </source>
</evidence>
<dbReference type="OrthoDB" id="4726108at2"/>
<evidence type="ECO:0000256" key="2">
    <source>
        <dbReference type="PROSITE-ProRule" id="PRU00335"/>
    </source>
</evidence>
<dbReference type="SUPFAM" id="SSF46689">
    <property type="entry name" value="Homeodomain-like"/>
    <property type="match status" value="1"/>
</dbReference>
<dbReference type="GO" id="GO:0003677">
    <property type="term" value="F:DNA binding"/>
    <property type="evidence" value="ECO:0007669"/>
    <property type="project" value="UniProtKB-UniRule"/>
</dbReference>
<sequence>MPWAPSTPRGIATHGRILDAATVEFAERGLAGARMERITAAAKANKAQVYSYFHSKEGLFDAVIARCVDDTTDGVPFDADDLPSWAVALYDRHLHQPELTRLIAWTRLERRPTGRWFDGDSYDPKLAAIVAAQAAGRLRAGDPLDLMVLIIAMASAWSPASSVYTATVDESDAVHDQRRELLRDAVARVITP</sequence>
<dbReference type="RefSeq" id="WP_091522543.1">
    <property type="nucleotide sequence ID" value="NZ_LT629772.1"/>
</dbReference>
<proteinExistence type="predicted"/>
<dbReference type="PROSITE" id="PS50977">
    <property type="entry name" value="HTH_TETR_2"/>
    <property type="match status" value="1"/>
</dbReference>
<dbReference type="InterPro" id="IPR009057">
    <property type="entry name" value="Homeodomain-like_sf"/>
</dbReference>